<proteinExistence type="predicted"/>
<dbReference type="STRING" id="37653.A0A0L8GS62"/>
<gene>
    <name evidence="3" type="ORF">OCBIM_22029169mg</name>
</gene>
<dbReference type="SUPFAM" id="SSF48371">
    <property type="entry name" value="ARM repeat"/>
    <property type="match status" value="1"/>
</dbReference>
<dbReference type="PANTHER" id="PTHR10292:SF11">
    <property type="entry name" value="CLATHRIN HEAVY CHAIN LINKER DOMAIN-CONTAINING PROTEIN 1"/>
    <property type="match status" value="1"/>
</dbReference>
<evidence type="ECO:0000259" key="2">
    <source>
        <dbReference type="Pfam" id="PF15739"/>
    </source>
</evidence>
<reference evidence="3" key="1">
    <citation type="submission" date="2015-07" db="EMBL/GenBank/DDBJ databases">
        <title>MeaNS - Measles Nucleotide Surveillance Program.</title>
        <authorList>
            <person name="Tran T."/>
            <person name="Druce J."/>
        </authorList>
    </citation>
    <scope>NUCLEOTIDE SEQUENCE</scope>
    <source>
        <strain evidence="3">UCB-OBI-ISO-001</strain>
        <tissue evidence="3">Gonad</tissue>
    </source>
</reference>
<keyword evidence="1" id="KW-0175">Coiled coil</keyword>
<dbReference type="Pfam" id="PF13838">
    <property type="entry name" value="Clathrin_H_link"/>
    <property type="match status" value="1"/>
</dbReference>
<evidence type="ECO:0000313" key="3">
    <source>
        <dbReference type="EMBL" id="KOF79644.1"/>
    </source>
</evidence>
<dbReference type="Gene3D" id="1.25.40.30">
    <property type="match status" value="1"/>
</dbReference>
<dbReference type="OrthoDB" id="2113814at2759"/>
<feature type="domain" description="Translin-associated factor X-interacting protein 1 N-terminal" evidence="2">
    <location>
        <begin position="76"/>
        <end position="178"/>
    </location>
</feature>
<evidence type="ECO:0000256" key="1">
    <source>
        <dbReference type="ARBA" id="ARBA00023054"/>
    </source>
</evidence>
<dbReference type="KEGG" id="obi:106875142"/>
<protein>
    <recommendedName>
        <fullName evidence="2">Translin-associated factor X-interacting protein 1 N-terminal domain-containing protein</fullName>
    </recommendedName>
</protein>
<dbReference type="OMA" id="QAYNQMK"/>
<dbReference type="PANTHER" id="PTHR10292">
    <property type="entry name" value="CLATHRIN HEAVY CHAIN RELATED"/>
    <property type="match status" value="1"/>
</dbReference>
<organism evidence="3">
    <name type="scientific">Octopus bimaculoides</name>
    <name type="common">California two-spotted octopus</name>
    <dbReference type="NCBI Taxonomy" id="37653"/>
    <lineage>
        <taxon>Eukaryota</taxon>
        <taxon>Metazoa</taxon>
        <taxon>Spiralia</taxon>
        <taxon>Lophotrochozoa</taxon>
        <taxon>Mollusca</taxon>
        <taxon>Cephalopoda</taxon>
        <taxon>Coleoidea</taxon>
        <taxon>Octopodiformes</taxon>
        <taxon>Octopoda</taxon>
        <taxon>Incirrata</taxon>
        <taxon>Octopodidae</taxon>
        <taxon>Octopus</taxon>
    </lineage>
</organism>
<dbReference type="Pfam" id="PF15739">
    <property type="entry name" value="TSNAXIP1_N"/>
    <property type="match status" value="1"/>
</dbReference>
<accession>A0A0L8GS62</accession>
<dbReference type="InterPro" id="IPR012331">
    <property type="entry name" value="Clathrin_H-chain_linker"/>
</dbReference>
<name>A0A0L8GS62_OCTBM</name>
<dbReference type="InterPro" id="IPR032755">
    <property type="entry name" value="TSNAXIP1_N"/>
</dbReference>
<sequence length="652" mass="75333">MTSLPGNLDCLCYDFPDFDACRVLCTLFETEKMPVTWHHSFAPSVSSICSSLRKNYSHIEAKTGLDVYFIKELVCFIESEFKEVDEDDHEQRFIVFQRAFNMVIEHVQNYKLLLTSIKKEYEDVIETLRYAKQRNPTLKTQIIRLSTQGSTIHNFKVRIYQLQELLAIQRGHNKNLEKKRDELFNRSPDCLKFMEKKNQTNEKGLDKRVIPGITLEQSTDVNYLNSILKKVTRCVKDMNLKLKTKYVPKSEKHKLKNLLKAKITERDQLINEGHYLKAKRQRIKVGYEAALAYNDIRPPHWSVGDIVAHALRLSVDTTIDEKDNTLYAVATSTVKVLQEPEPDDEKEAELMLENIEIFNEMFENLLYAEAAMHAAVCPKGILRTMATFQRFKDLQTVPGERPSPSFIFCKALLSTVEDENQIPDEEISLECIRCTLEEREFQLLFFWLSQKKLTITKAAGDLIKEYCKCSMICTCGCLSLAEFIYTQLGLYKEATFTLLKQNRIIYGLYYAQSLAEFESSDYEAAFDACPTLQFASSLVLNTDLQSNTIKPLISFPRMFTLLIEKNNINLMQTFWRKITYKASDDTNGPIVHDLMALEEFPLDDSWHDLVIKLDQIGEEQIAVELQALIFSHSVLNSALKTCHDLNELNLLY</sequence>
<dbReference type="EMBL" id="KQ420672">
    <property type="protein sequence ID" value="KOF79644.1"/>
    <property type="molecule type" value="Genomic_DNA"/>
</dbReference>
<dbReference type="InterPro" id="IPR016024">
    <property type="entry name" value="ARM-type_fold"/>
</dbReference>
<dbReference type="AlphaFoldDB" id="A0A0L8GS62"/>